<dbReference type="KEGG" id="ram:MCE_07355"/>
<keyword evidence="4" id="KW-0472">Membrane</keyword>
<keyword evidence="2" id="KW-1003">Cell membrane</keyword>
<dbReference type="Proteomes" id="UP000008005">
    <property type="component" value="Chromosome"/>
</dbReference>
<name>H8K2Y3_RICAG</name>
<dbReference type="AlphaFoldDB" id="H8K2Y3"/>
<keyword evidence="6" id="KW-0449">Lipoprotein</keyword>
<dbReference type="GO" id="GO:0016020">
    <property type="term" value="C:membrane"/>
    <property type="evidence" value="ECO:0007669"/>
    <property type="project" value="InterPro"/>
</dbReference>
<reference evidence="9" key="1">
    <citation type="submission" date="2012-02" db="EMBL/GenBank/DDBJ databases">
        <title>Complete genome sequence of Candidatus Rickettsia amblyommii strain GAT-30V.</title>
        <authorList>
            <person name="Johnson S.L."/>
            <person name="Munk A.C."/>
            <person name="Han S."/>
            <person name="Bruce D.C."/>
            <person name="Dasch G.A."/>
        </authorList>
    </citation>
    <scope>NUCLEOTIDE SEQUENCE [LARGE SCALE GENOMIC DNA]</scope>
    <source>
        <strain evidence="9">GAT-30V</strain>
    </source>
</reference>
<reference evidence="8 9" key="2">
    <citation type="journal article" date="2016" name="Int. J. Syst. Evol. Microbiol.">
        <title>Rickettsia amblyommatis sp. nov., a spotted fever group Rickettsia associated with multiple species of Amblyomma ticks in North, Central and South America.</title>
        <authorList>
            <person name="Karpathy S.E."/>
            <person name="Slater K.S."/>
            <person name="Goldsmith C.S."/>
            <person name="Nicholson W.L."/>
            <person name="Paddock C.D."/>
        </authorList>
    </citation>
    <scope>NUCLEOTIDE SEQUENCE [LARGE SCALE GENOMIC DNA]</scope>
    <source>
        <strain evidence="8 9">GAT-30V</strain>
    </source>
</reference>
<protein>
    <submittedName>
        <fullName evidence="8">Uncharacterized protein</fullName>
    </submittedName>
</protein>
<dbReference type="InterPro" id="IPR012556">
    <property type="entry name" value="Entericidin"/>
</dbReference>
<dbReference type="GO" id="GO:0009636">
    <property type="term" value="P:response to toxic substance"/>
    <property type="evidence" value="ECO:0007669"/>
    <property type="project" value="InterPro"/>
</dbReference>
<feature type="region of interest" description="Disordered" evidence="7">
    <location>
        <begin position="1"/>
        <end position="36"/>
    </location>
</feature>
<evidence type="ECO:0000256" key="2">
    <source>
        <dbReference type="ARBA" id="ARBA00022475"/>
    </source>
</evidence>
<dbReference type="EMBL" id="CP003334">
    <property type="protein sequence ID" value="AFC70251.1"/>
    <property type="molecule type" value="Genomic_DNA"/>
</dbReference>
<organism evidence="8 9">
    <name type="scientific">Rickettsia amblyommatis (strain GAT-30V)</name>
    <name type="common">Rickettsia amblyommii</name>
    <dbReference type="NCBI Taxonomy" id="1105111"/>
    <lineage>
        <taxon>Bacteria</taxon>
        <taxon>Pseudomonadati</taxon>
        <taxon>Pseudomonadota</taxon>
        <taxon>Alphaproteobacteria</taxon>
        <taxon>Rickettsiales</taxon>
        <taxon>Rickettsiaceae</taxon>
        <taxon>Rickettsieae</taxon>
        <taxon>Rickettsia</taxon>
        <taxon>spotted fever group</taxon>
    </lineage>
</organism>
<evidence type="ECO:0000313" key="9">
    <source>
        <dbReference type="Proteomes" id="UP000008005"/>
    </source>
</evidence>
<keyword evidence="3" id="KW-0732">Signal</keyword>
<evidence type="ECO:0000256" key="1">
    <source>
        <dbReference type="ARBA" id="ARBA00010296"/>
    </source>
</evidence>
<keyword evidence="5" id="KW-0564">Palmitate</keyword>
<evidence type="ECO:0000256" key="4">
    <source>
        <dbReference type="ARBA" id="ARBA00023136"/>
    </source>
</evidence>
<dbReference type="Pfam" id="PF08085">
    <property type="entry name" value="Entericidin"/>
    <property type="match status" value="1"/>
</dbReference>
<evidence type="ECO:0000256" key="5">
    <source>
        <dbReference type="ARBA" id="ARBA00023139"/>
    </source>
</evidence>
<evidence type="ECO:0000256" key="7">
    <source>
        <dbReference type="SAM" id="MobiDB-lite"/>
    </source>
</evidence>
<accession>H8K2Y3</accession>
<proteinExistence type="inferred from homology"/>
<comment type="similarity">
    <text evidence="1">Belongs to the EcnA/EcnB lipoprotein family.</text>
</comment>
<evidence type="ECO:0000256" key="6">
    <source>
        <dbReference type="ARBA" id="ARBA00023288"/>
    </source>
</evidence>
<evidence type="ECO:0000256" key="3">
    <source>
        <dbReference type="ARBA" id="ARBA00022729"/>
    </source>
</evidence>
<sequence length="36" mass="3691">MQGTGQDMQAAGKKLEDSAKSNKPKKGCGCPHSSAN</sequence>
<gene>
    <name evidence="8" type="ordered locus">MCE_07355</name>
</gene>
<evidence type="ECO:0000313" key="8">
    <source>
        <dbReference type="EMBL" id="AFC70251.1"/>
    </source>
</evidence>
<dbReference type="HOGENOM" id="CLU_3358156_0_0_5"/>